<dbReference type="SUPFAM" id="SSF53597">
    <property type="entry name" value="Dihydrofolate reductase-like"/>
    <property type="match status" value="1"/>
</dbReference>
<feature type="binding site" evidence="15">
    <location>
        <position position="158"/>
    </location>
    <ligand>
        <name>NADP(+)</name>
        <dbReference type="ChEBI" id="CHEBI:58349"/>
    </ligand>
</feature>
<evidence type="ECO:0000256" key="10">
    <source>
        <dbReference type="ARBA" id="ARBA00022857"/>
    </source>
</evidence>
<evidence type="ECO:0000256" key="14">
    <source>
        <dbReference type="PIRSR" id="PIRSR006769-1"/>
    </source>
</evidence>
<comment type="cofactor">
    <cofactor evidence="13 16">
        <name>Zn(2+)</name>
        <dbReference type="ChEBI" id="CHEBI:29105"/>
    </cofactor>
    <text evidence="13 16">Binds 1 zinc ion.</text>
</comment>
<dbReference type="PIRSF" id="PIRSF006769">
    <property type="entry name" value="RibD"/>
    <property type="match status" value="1"/>
</dbReference>
<proteinExistence type="inferred from homology"/>
<evidence type="ECO:0000256" key="15">
    <source>
        <dbReference type="PIRSR" id="PIRSR006769-2"/>
    </source>
</evidence>
<dbReference type="RefSeq" id="WP_133483858.1">
    <property type="nucleotide sequence ID" value="NZ_SNWH01000017.1"/>
</dbReference>
<dbReference type="InterPro" id="IPR024072">
    <property type="entry name" value="DHFR-like_dom_sf"/>
</dbReference>
<dbReference type="GO" id="GO:0008835">
    <property type="term" value="F:diaminohydroxyphosphoribosylaminopyrimidine deaminase activity"/>
    <property type="evidence" value="ECO:0007669"/>
    <property type="project" value="UniProtKB-EC"/>
</dbReference>
<feature type="binding site" evidence="16">
    <location>
        <position position="88"/>
    </location>
    <ligand>
        <name>Zn(2+)</name>
        <dbReference type="ChEBI" id="CHEBI:29105"/>
        <note>catalytic</note>
    </ligand>
</feature>
<evidence type="ECO:0000256" key="5">
    <source>
        <dbReference type="ARBA" id="ARBA00007417"/>
    </source>
</evidence>
<evidence type="ECO:0000313" key="19">
    <source>
        <dbReference type="Proteomes" id="UP000295150"/>
    </source>
</evidence>
<dbReference type="InterPro" id="IPR002734">
    <property type="entry name" value="RibDG_C"/>
</dbReference>
<evidence type="ECO:0000256" key="13">
    <source>
        <dbReference type="PIRNR" id="PIRNR006769"/>
    </source>
</evidence>
<dbReference type="InterPro" id="IPR002125">
    <property type="entry name" value="CMP_dCMP_dom"/>
</dbReference>
<dbReference type="FunFam" id="3.40.140.10:FF:000025">
    <property type="entry name" value="Riboflavin biosynthesis protein RibD"/>
    <property type="match status" value="1"/>
</dbReference>
<evidence type="ECO:0000313" key="18">
    <source>
        <dbReference type="EMBL" id="TDO03472.1"/>
    </source>
</evidence>
<gene>
    <name evidence="18" type="ORF">DFO68_11711</name>
</gene>
<dbReference type="UniPathway" id="UPA00275">
    <property type="reaction ID" value="UER00401"/>
</dbReference>
<keyword evidence="6 13" id="KW-0686">Riboflavin biosynthesis</keyword>
<evidence type="ECO:0000256" key="1">
    <source>
        <dbReference type="ARBA" id="ARBA00002151"/>
    </source>
</evidence>
<feature type="domain" description="CMP/dCMP-type deaminase" evidence="17">
    <location>
        <begin position="5"/>
        <end position="127"/>
    </location>
</feature>
<dbReference type="SUPFAM" id="SSF53927">
    <property type="entry name" value="Cytidine deaminase-like"/>
    <property type="match status" value="1"/>
</dbReference>
<evidence type="ECO:0000259" key="17">
    <source>
        <dbReference type="PROSITE" id="PS51747"/>
    </source>
</evidence>
<keyword evidence="9 13" id="KW-0862">Zinc</keyword>
<evidence type="ECO:0000256" key="9">
    <source>
        <dbReference type="ARBA" id="ARBA00022833"/>
    </source>
</evidence>
<dbReference type="EMBL" id="SNWH01000017">
    <property type="protein sequence ID" value="TDO03472.1"/>
    <property type="molecule type" value="Genomic_DNA"/>
</dbReference>
<feature type="binding site" evidence="15">
    <location>
        <position position="204"/>
    </location>
    <ligand>
        <name>NADP(+)</name>
        <dbReference type="ChEBI" id="CHEBI:58349"/>
    </ligand>
</feature>
<feature type="binding site" evidence="15">
    <location>
        <position position="235"/>
    </location>
    <ligand>
        <name>NADP(+)</name>
        <dbReference type="ChEBI" id="CHEBI:58349"/>
    </ligand>
</feature>
<feature type="binding site" evidence="15">
    <location>
        <position position="188"/>
    </location>
    <ligand>
        <name>substrate</name>
    </ligand>
</feature>
<comment type="similarity">
    <text evidence="4 13">In the N-terminal section; belongs to the cytidine and deoxycytidylate deaminase family.</text>
</comment>
<feature type="binding site" evidence="16">
    <location>
        <position position="79"/>
    </location>
    <ligand>
        <name>Zn(2+)</name>
        <dbReference type="ChEBI" id="CHEBI:29105"/>
        <note>catalytic</note>
    </ligand>
</feature>
<dbReference type="NCBIfam" id="TIGR00227">
    <property type="entry name" value="ribD_Cterm"/>
    <property type="match status" value="1"/>
</dbReference>
<evidence type="ECO:0000256" key="4">
    <source>
        <dbReference type="ARBA" id="ARBA00005259"/>
    </source>
</evidence>
<dbReference type="Pfam" id="PF01872">
    <property type="entry name" value="RibD_C"/>
    <property type="match status" value="1"/>
</dbReference>
<dbReference type="GO" id="GO:0008270">
    <property type="term" value="F:zinc ion binding"/>
    <property type="evidence" value="ECO:0007669"/>
    <property type="project" value="InterPro"/>
</dbReference>
<feature type="binding site" evidence="15">
    <location>
        <position position="200"/>
    </location>
    <ligand>
        <name>NADP(+)</name>
        <dbReference type="ChEBI" id="CHEBI:58349"/>
    </ligand>
</feature>
<dbReference type="NCBIfam" id="TIGR00326">
    <property type="entry name" value="eubact_ribD"/>
    <property type="match status" value="1"/>
</dbReference>
<dbReference type="PANTHER" id="PTHR38011">
    <property type="entry name" value="DIHYDROFOLATE REDUCTASE FAMILY PROTEIN (AFU_ORTHOLOGUE AFUA_8G06820)"/>
    <property type="match status" value="1"/>
</dbReference>
<feature type="binding site" evidence="15">
    <location>
        <begin position="309"/>
        <end position="315"/>
    </location>
    <ligand>
        <name>NADP(+)</name>
        <dbReference type="ChEBI" id="CHEBI:58349"/>
    </ligand>
</feature>
<accession>A0A4R6H5L9</accession>
<feature type="binding site" evidence="15">
    <location>
        <position position="307"/>
    </location>
    <ligand>
        <name>substrate</name>
    </ligand>
</feature>
<organism evidence="18 19">
    <name type="scientific">Halomonas ventosae</name>
    <dbReference type="NCBI Taxonomy" id="229007"/>
    <lineage>
        <taxon>Bacteria</taxon>
        <taxon>Pseudomonadati</taxon>
        <taxon>Pseudomonadota</taxon>
        <taxon>Gammaproteobacteria</taxon>
        <taxon>Oceanospirillales</taxon>
        <taxon>Halomonadaceae</taxon>
        <taxon>Halomonas</taxon>
    </lineage>
</organism>
<feature type="binding site" evidence="15">
    <location>
        <position position="211"/>
    </location>
    <ligand>
        <name>substrate</name>
    </ligand>
</feature>
<comment type="pathway">
    <text evidence="3 13">Cofactor biosynthesis; riboflavin biosynthesis; 5-amino-6-(D-ribitylamino)uracil from GTP: step 3/4.</text>
</comment>
<comment type="pathway">
    <text evidence="2 13">Cofactor biosynthesis; riboflavin biosynthesis; 5-amino-6-(D-ribitylamino)uracil from GTP: step 2/4.</text>
</comment>
<evidence type="ECO:0000256" key="8">
    <source>
        <dbReference type="ARBA" id="ARBA00022801"/>
    </source>
</evidence>
<dbReference type="EC" id="3.5.4.26" evidence="13"/>
<dbReference type="GO" id="GO:0009231">
    <property type="term" value="P:riboflavin biosynthetic process"/>
    <property type="evidence" value="ECO:0007669"/>
    <property type="project" value="UniProtKB-UniPathway"/>
</dbReference>
<dbReference type="EC" id="1.1.1.193" evidence="13"/>
<evidence type="ECO:0000256" key="12">
    <source>
        <dbReference type="ARBA" id="ARBA00023268"/>
    </source>
</evidence>
<evidence type="ECO:0000256" key="16">
    <source>
        <dbReference type="PIRSR" id="PIRSR006769-3"/>
    </source>
</evidence>
<feature type="binding site" evidence="15">
    <location>
        <position position="172"/>
    </location>
    <ligand>
        <name>substrate</name>
    </ligand>
</feature>
<evidence type="ECO:0000256" key="11">
    <source>
        <dbReference type="ARBA" id="ARBA00023002"/>
    </source>
</evidence>
<evidence type="ECO:0000256" key="7">
    <source>
        <dbReference type="ARBA" id="ARBA00022723"/>
    </source>
</evidence>
<reference evidence="18 19" key="1">
    <citation type="submission" date="2019-03" db="EMBL/GenBank/DDBJ databases">
        <title>Freshwater and sediment microbial communities from various areas in North America, analyzing microbe dynamics in response to fracking.</title>
        <authorList>
            <person name="Lamendella R."/>
        </authorList>
    </citation>
    <scope>NUCLEOTIDE SEQUENCE [LARGE SCALE GENOMIC DNA]</scope>
    <source>
        <strain evidence="18 19">1_TX</strain>
    </source>
</reference>
<feature type="active site" description="Proton donor" evidence="14">
    <location>
        <position position="56"/>
    </location>
</feature>
<dbReference type="Gene3D" id="3.40.140.10">
    <property type="entry name" value="Cytidine Deaminase, domain 2"/>
    <property type="match status" value="1"/>
</dbReference>
<dbReference type="OrthoDB" id="9800865at2"/>
<keyword evidence="8 13" id="KW-0378">Hydrolase</keyword>
<evidence type="ECO:0000256" key="2">
    <source>
        <dbReference type="ARBA" id="ARBA00004882"/>
    </source>
</evidence>
<dbReference type="InterPro" id="IPR016193">
    <property type="entry name" value="Cytidine_deaminase-like"/>
</dbReference>
<dbReference type="InterPro" id="IPR004794">
    <property type="entry name" value="Eubact_RibD"/>
</dbReference>
<keyword evidence="12" id="KW-0511">Multifunctional enzyme</keyword>
<dbReference type="Proteomes" id="UP000295150">
    <property type="component" value="Unassembled WGS sequence"/>
</dbReference>
<dbReference type="Pfam" id="PF00383">
    <property type="entry name" value="dCMP_cyt_deam_1"/>
    <property type="match status" value="1"/>
</dbReference>
<comment type="catalytic activity">
    <reaction evidence="13">
        <text>5-amino-6-(5-phospho-D-ribitylamino)uracil + NADP(+) = 5-amino-6-(5-phospho-D-ribosylamino)uracil + NADPH + H(+)</text>
        <dbReference type="Rhea" id="RHEA:17845"/>
        <dbReference type="ChEBI" id="CHEBI:15378"/>
        <dbReference type="ChEBI" id="CHEBI:57783"/>
        <dbReference type="ChEBI" id="CHEBI:58349"/>
        <dbReference type="ChEBI" id="CHEBI:58421"/>
        <dbReference type="ChEBI" id="CHEBI:58453"/>
        <dbReference type="EC" id="1.1.1.193"/>
    </reaction>
</comment>
<dbReference type="Gene3D" id="3.40.430.10">
    <property type="entry name" value="Dihydrofolate Reductase, subunit A"/>
    <property type="match status" value="1"/>
</dbReference>
<dbReference type="AlphaFoldDB" id="A0A4R6H5L9"/>
<protein>
    <recommendedName>
        <fullName evidence="13">Riboflavin biosynthesis protein RibD</fullName>
    </recommendedName>
    <domain>
        <recommendedName>
            <fullName evidence="13">Diaminohydroxyphosphoribosylaminopyrimidine deaminase</fullName>
            <shortName evidence="13">DRAP deaminase</shortName>
            <ecNumber evidence="13">3.5.4.26</ecNumber>
        </recommendedName>
        <alternativeName>
            <fullName evidence="13">Riboflavin-specific deaminase</fullName>
        </alternativeName>
    </domain>
    <domain>
        <recommendedName>
            <fullName evidence="13">5-amino-6-(5-phosphoribosylamino)uracil reductase</fullName>
            <ecNumber evidence="13">1.1.1.193</ecNumber>
        </recommendedName>
        <alternativeName>
            <fullName evidence="13">HTP reductase</fullName>
        </alternativeName>
    </domain>
</protein>
<keyword evidence="19" id="KW-1185">Reference proteome</keyword>
<comment type="function">
    <text evidence="1 13">Converts 2,5-diamino-6-(ribosylamino)-4(3h)-pyrimidinone 5'-phosphate into 5-amino-6-(ribosylamino)-2,4(1h,3h)-pyrimidinedione 5'-phosphate.</text>
</comment>
<keyword evidence="10 13" id="KW-0521">NADP</keyword>
<feature type="binding site" evidence="16">
    <location>
        <position position="54"/>
    </location>
    <ligand>
        <name>Zn(2+)</name>
        <dbReference type="ChEBI" id="CHEBI:29105"/>
        <note>catalytic</note>
    </ligand>
</feature>
<dbReference type="InterPro" id="IPR050765">
    <property type="entry name" value="Riboflavin_Biosynth_HTPR"/>
</dbReference>
<dbReference type="InterPro" id="IPR011549">
    <property type="entry name" value="RibD_C"/>
</dbReference>
<dbReference type="InterPro" id="IPR016192">
    <property type="entry name" value="APOBEC/CMP_deaminase_Zn-bd"/>
</dbReference>
<feature type="binding site" evidence="15">
    <location>
        <position position="174"/>
    </location>
    <ligand>
        <name>NADP(+)</name>
        <dbReference type="ChEBI" id="CHEBI:58349"/>
    </ligand>
</feature>
<dbReference type="PROSITE" id="PS51747">
    <property type="entry name" value="CYT_DCMP_DEAMINASES_2"/>
    <property type="match status" value="1"/>
</dbReference>
<dbReference type="PROSITE" id="PS00903">
    <property type="entry name" value="CYT_DCMP_DEAMINASES_1"/>
    <property type="match status" value="1"/>
</dbReference>
<comment type="similarity">
    <text evidence="5 13">In the C-terminal section; belongs to the HTP reductase family.</text>
</comment>
<comment type="catalytic activity">
    <reaction evidence="13">
        <text>2,5-diamino-6-hydroxy-4-(5-phosphoribosylamino)-pyrimidine + H2O + H(+) = 5-amino-6-(5-phospho-D-ribosylamino)uracil + NH4(+)</text>
        <dbReference type="Rhea" id="RHEA:21868"/>
        <dbReference type="ChEBI" id="CHEBI:15377"/>
        <dbReference type="ChEBI" id="CHEBI:15378"/>
        <dbReference type="ChEBI" id="CHEBI:28938"/>
        <dbReference type="ChEBI" id="CHEBI:58453"/>
        <dbReference type="ChEBI" id="CHEBI:58614"/>
        <dbReference type="EC" id="3.5.4.26"/>
    </reaction>
</comment>
<feature type="binding site" evidence="15">
    <location>
        <position position="208"/>
    </location>
    <ligand>
        <name>substrate</name>
    </ligand>
</feature>
<keyword evidence="7 13" id="KW-0479">Metal-binding</keyword>
<dbReference type="CDD" id="cd01284">
    <property type="entry name" value="Riboflavin_deaminase-reductase"/>
    <property type="match status" value="1"/>
</dbReference>
<dbReference type="GO" id="GO:0050661">
    <property type="term" value="F:NADP binding"/>
    <property type="evidence" value="ECO:0007669"/>
    <property type="project" value="InterPro"/>
</dbReference>
<comment type="caution">
    <text evidence="18">The sequence shown here is derived from an EMBL/GenBank/DDBJ whole genome shotgun (WGS) entry which is preliminary data.</text>
</comment>
<name>A0A4R6H5L9_9GAMM</name>
<evidence type="ECO:0000256" key="6">
    <source>
        <dbReference type="ARBA" id="ARBA00022619"/>
    </source>
</evidence>
<evidence type="ECO:0000256" key="3">
    <source>
        <dbReference type="ARBA" id="ARBA00004910"/>
    </source>
</evidence>
<dbReference type="GO" id="GO:0008703">
    <property type="term" value="F:5-amino-6-(5-phosphoribosylamino)uracil reductase activity"/>
    <property type="evidence" value="ECO:0007669"/>
    <property type="project" value="UniProtKB-EC"/>
</dbReference>
<dbReference type="PANTHER" id="PTHR38011:SF7">
    <property type="entry name" value="2,5-DIAMINO-6-RIBOSYLAMINO-4(3H)-PYRIMIDINONE 5'-PHOSPHATE REDUCTASE"/>
    <property type="match status" value="1"/>
</dbReference>
<sequence length="381" mass="41044">MAQRCFPEAWMARALTLARRGRYTTDPNPCVGCVLVKDDRVVGEGWHERAGEPHAEIHALRAAGGRARGATAYVTLEPCSHQGRTGPCALALVEAGVARVVVAMQDPNPRVAGQGIARLREAGVEVAVGVLEEQALALNPGFVMRMSHGRPFVRLKMAMSLDGRTAMRSGESQWITGPQARREVQRLRARSSAILTGVETIIFDNARLTVRPEQLELPAGEALTTRQPLRVVVDSRLRLPLAAACLRELGRTLVVTLKGHDPERCERLQAAGAEVVAMPAGANGRIDLDALLRHLAAAEQANEVLLETGATLAGAMLAAGLIDEMQLFVAPTLLGGEARPLFALPGLTLMAQKKGLDIHDIRAVGQDWRITARPRQGSKER</sequence>
<keyword evidence="11 13" id="KW-0560">Oxidoreductase</keyword>